<dbReference type="SUPFAM" id="SSF51215">
    <property type="entry name" value="Regulatory protein AraC"/>
    <property type="match status" value="1"/>
</dbReference>
<dbReference type="SUPFAM" id="SSF46689">
    <property type="entry name" value="Homeodomain-like"/>
    <property type="match status" value="2"/>
</dbReference>
<dbReference type="InterPro" id="IPR018060">
    <property type="entry name" value="HTH_AraC"/>
</dbReference>
<sequence>MNGEYRTLSNQGIESNVLFFGQEKCLPNYFFKGNNVRNNYIIHYVQSGKGTFSVANHHTVNLKAGDIFILPKGVPCFYQADGKQPWSYFWIGFSGVKIKTMLNNSKLVNKYYLRQVQESQTLASLKKLFRAAHNQNSLVNDVLIESLIYKFFYHLLTEYPEQNKLKSKNSNEELQLAINYLEQNYINPACTITSVCHELDISRSYLYNIFRQNLNLTPSQFLTQLRMEKAKQNLLNSSYTVQQIANTVGYGDEFTFSKAFKRYTGLSPKFYRKKSNH</sequence>
<evidence type="ECO:0000313" key="5">
    <source>
        <dbReference type="EMBL" id="TGY17178.1"/>
    </source>
</evidence>
<gene>
    <name evidence="5" type="ORF">E5351_01590</name>
</gene>
<evidence type="ECO:0000313" key="6">
    <source>
        <dbReference type="Proteomes" id="UP000309117"/>
    </source>
</evidence>
<dbReference type="RefSeq" id="WP_004045707.1">
    <property type="nucleotide sequence ID" value="NZ_AQFR02000003.1"/>
</dbReference>
<keyword evidence="2" id="KW-0238">DNA-binding</keyword>
<dbReference type="InterPro" id="IPR020449">
    <property type="entry name" value="Tscrpt_reg_AraC-type_HTH"/>
</dbReference>
<name>A0A4S2BQ94_9LACO</name>
<evidence type="ECO:0000256" key="1">
    <source>
        <dbReference type="ARBA" id="ARBA00023015"/>
    </source>
</evidence>
<dbReference type="GO" id="GO:0043565">
    <property type="term" value="F:sequence-specific DNA binding"/>
    <property type="evidence" value="ECO:0007669"/>
    <property type="project" value="InterPro"/>
</dbReference>
<comment type="caution">
    <text evidence="5">The sequence shown here is derived from an EMBL/GenBank/DDBJ whole genome shotgun (WGS) entry which is preliminary data.</text>
</comment>
<dbReference type="PROSITE" id="PS01124">
    <property type="entry name" value="HTH_ARAC_FAMILY_2"/>
    <property type="match status" value="1"/>
</dbReference>
<dbReference type="Pfam" id="PF02311">
    <property type="entry name" value="AraC_binding"/>
    <property type="match status" value="1"/>
</dbReference>
<dbReference type="CDD" id="cd06986">
    <property type="entry name" value="cupin_MmsR-like_N"/>
    <property type="match status" value="1"/>
</dbReference>
<dbReference type="AlphaFoldDB" id="A0A4S2BQ94"/>
<proteinExistence type="predicted"/>
<evidence type="ECO:0000256" key="2">
    <source>
        <dbReference type="ARBA" id="ARBA00023125"/>
    </source>
</evidence>
<dbReference type="Gene3D" id="1.10.10.60">
    <property type="entry name" value="Homeodomain-like"/>
    <property type="match status" value="2"/>
</dbReference>
<reference evidence="5 6" key="1">
    <citation type="submission" date="2019-04" db="EMBL/GenBank/DDBJ databases">
        <title>Microbes associate with the intestines of laboratory mice.</title>
        <authorList>
            <person name="Navarre W."/>
            <person name="Wong E."/>
            <person name="Huang K."/>
            <person name="Tropini C."/>
            <person name="Ng K."/>
            <person name="Yu B."/>
        </authorList>
    </citation>
    <scope>NUCLEOTIDE SEQUENCE [LARGE SCALE GENOMIC DNA]</scope>
    <source>
        <strain evidence="5 6">NM61_E11</strain>
    </source>
</reference>
<dbReference type="GO" id="GO:0003700">
    <property type="term" value="F:DNA-binding transcription factor activity"/>
    <property type="evidence" value="ECO:0007669"/>
    <property type="project" value="InterPro"/>
</dbReference>
<dbReference type="Gene3D" id="2.60.120.280">
    <property type="entry name" value="Regulatory protein AraC"/>
    <property type="match status" value="1"/>
</dbReference>
<evidence type="ECO:0000259" key="4">
    <source>
        <dbReference type="PROSITE" id="PS01124"/>
    </source>
</evidence>
<dbReference type="EMBL" id="SRYV01000002">
    <property type="protein sequence ID" value="TGY17178.1"/>
    <property type="molecule type" value="Genomic_DNA"/>
</dbReference>
<dbReference type="SMART" id="SM00342">
    <property type="entry name" value="HTH_ARAC"/>
    <property type="match status" value="1"/>
</dbReference>
<evidence type="ECO:0000256" key="3">
    <source>
        <dbReference type="ARBA" id="ARBA00023163"/>
    </source>
</evidence>
<dbReference type="InterPro" id="IPR009057">
    <property type="entry name" value="Homeodomain-like_sf"/>
</dbReference>
<dbReference type="Pfam" id="PF12833">
    <property type="entry name" value="HTH_18"/>
    <property type="match status" value="1"/>
</dbReference>
<feature type="domain" description="HTH araC/xylS-type" evidence="4">
    <location>
        <begin position="175"/>
        <end position="274"/>
    </location>
</feature>
<dbReference type="PROSITE" id="PS00041">
    <property type="entry name" value="HTH_ARAC_FAMILY_1"/>
    <property type="match status" value="1"/>
</dbReference>
<dbReference type="PRINTS" id="PR00032">
    <property type="entry name" value="HTHARAC"/>
</dbReference>
<protein>
    <submittedName>
        <fullName evidence="5">AraC family transcriptional regulator</fullName>
    </submittedName>
</protein>
<accession>A0A4S2BQ94</accession>
<dbReference type="InterPro" id="IPR018062">
    <property type="entry name" value="HTH_AraC-typ_CS"/>
</dbReference>
<dbReference type="Proteomes" id="UP000309117">
    <property type="component" value="Unassembled WGS sequence"/>
</dbReference>
<dbReference type="InterPro" id="IPR037923">
    <property type="entry name" value="HTH-like"/>
</dbReference>
<organism evidence="5 6">
    <name type="scientific">Lactobacillus intestinalis</name>
    <dbReference type="NCBI Taxonomy" id="151781"/>
    <lineage>
        <taxon>Bacteria</taxon>
        <taxon>Bacillati</taxon>
        <taxon>Bacillota</taxon>
        <taxon>Bacilli</taxon>
        <taxon>Lactobacillales</taxon>
        <taxon>Lactobacillaceae</taxon>
        <taxon>Lactobacillus</taxon>
    </lineage>
</organism>
<dbReference type="PANTHER" id="PTHR43280">
    <property type="entry name" value="ARAC-FAMILY TRANSCRIPTIONAL REGULATOR"/>
    <property type="match status" value="1"/>
</dbReference>
<keyword evidence="1" id="KW-0805">Transcription regulation</keyword>
<dbReference type="InterPro" id="IPR003313">
    <property type="entry name" value="AraC-bd"/>
</dbReference>
<keyword evidence="3" id="KW-0804">Transcription</keyword>
<dbReference type="PANTHER" id="PTHR43280:SF30">
    <property type="entry name" value="MMSAB OPERON REGULATORY PROTEIN"/>
    <property type="match status" value="1"/>
</dbReference>